<feature type="transmembrane region" description="Helical" evidence="9">
    <location>
        <begin position="299"/>
        <end position="321"/>
    </location>
</feature>
<keyword evidence="7 9" id="KW-1133">Transmembrane helix</keyword>
<dbReference type="Proteomes" id="UP000262004">
    <property type="component" value="Chromosome"/>
</dbReference>
<dbReference type="GO" id="GO:0055085">
    <property type="term" value="P:transmembrane transport"/>
    <property type="evidence" value="ECO:0007669"/>
    <property type="project" value="InterPro"/>
</dbReference>
<comment type="subcellular location">
    <subcellularLocation>
        <location evidence="1">Cell inner membrane</location>
        <topology evidence="1">Multi-pass membrane protein</topology>
    </subcellularLocation>
</comment>
<protein>
    <recommendedName>
        <fullName evidence="2">Lipopolysaccharide export system permease protein LptF</fullName>
    </recommendedName>
</protein>
<dbReference type="RefSeq" id="WP_119335341.1">
    <property type="nucleotide sequence ID" value="NZ_AP018558.1"/>
</dbReference>
<evidence type="ECO:0000256" key="9">
    <source>
        <dbReference type="SAM" id="Phobius"/>
    </source>
</evidence>
<feature type="transmembrane region" description="Helical" evidence="9">
    <location>
        <begin position="61"/>
        <end position="78"/>
    </location>
</feature>
<evidence type="ECO:0000256" key="7">
    <source>
        <dbReference type="ARBA" id="ARBA00022989"/>
    </source>
</evidence>
<evidence type="ECO:0000313" key="10">
    <source>
        <dbReference type="EMBL" id="BBD77621.1"/>
    </source>
</evidence>
<keyword evidence="8 9" id="KW-0472">Membrane</keyword>
<keyword evidence="11" id="KW-1185">Reference proteome</keyword>
<evidence type="ECO:0000256" key="8">
    <source>
        <dbReference type="ARBA" id="ARBA00023136"/>
    </source>
</evidence>
<dbReference type="PANTHER" id="PTHR33529">
    <property type="entry name" value="SLR0882 PROTEIN-RELATED"/>
    <property type="match status" value="1"/>
</dbReference>
<dbReference type="NCBIfam" id="TIGR04407">
    <property type="entry name" value="LptF_YjgP"/>
    <property type="match status" value="1"/>
</dbReference>
<evidence type="ECO:0000256" key="2">
    <source>
        <dbReference type="ARBA" id="ARBA00014213"/>
    </source>
</evidence>
<evidence type="ECO:0000256" key="5">
    <source>
        <dbReference type="ARBA" id="ARBA00022519"/>
    </source>
</evidence>
<gene>
    <name evidence="10" type="primary">lptF</name>
    <name evidence="10" type="ORF">HPTL_1357</name>
</gene>
<dbReference type="InterPro" id="IPR030922">
    <property type="entry name" value="LptF"/>
</dbReference>
<dbReference type="AlphaFoldDB" id="A0A2Z6DYM9"/>
<feature type="transmembrane region" description="Helical" evidence="9">
    <location>
        <begin position="99"/>
        <end position="122"/>
    </location>
</feature>
<dbReference type="InterPro" id="IPR005495">
    <property type="entry name" value="LptG/LptF_permease"/>
</dbReference>
<organism evidence="10 11">
    <name type="scientific">Hydrogenophilus thermoluteolus</name>
    <name type="common">Pseudomonas hydrogenothermophila</name>
    <dbReference type="NCBI Taxonomy" id="297"/>
    <lineage>
        <taxon>Bacteria</taxon>
        <taxon>Pseudomonadati</taxon>
        <taxon>Pseudomonadota</taxon>
        <taxon>Hydrogenophilia</taxon>
        <taxon>Hydrogenophilales</taxon>
        <taxon>Hydrogenophilaceae</taxon>
        <taxon>Hydrogenophilus</taxon>
    </lineage>
</organism>
<keyword evidence="4" id="KW-1003">Cell membrane</keyword>
<reference evidence="10 11" key="1">
    <citation type="submission" date="2018-04" db="EMBL/GenBank/DDBJ databases">
        <title>Complete genome sequence of Hydrogenophilus thermoluteolus TH-1.</title>
        <authorList>
            <person name="Arai H."/>
        </authorList>
    </citation>
    <scope>NUCLEOTIDE SEQUENCE [LARGE SCALE GENOMIC DNA]</scope>
    <source>
        <strain evidence="10 11">TH-1</strain>
    </source>
</reference>
<dbReference type="EMBL" id="AP018558">
    <property type="protein sequence ID" value="BBD77621.1"/>
    <property type="molecule type" value="Genomic_DNA"/>
</dbReference>
<accession>A0A2Z6DYM9</accession>
<dbReference type="GO" id="GO:0043190">
    <property type="term" value="C:ATP-binding cassette (ABC) transporter complex"/>
    <property type="evidence" value="ECO:0007669"/>
    <property type="project" value="InterPro"/>
</dbReference>
<evidence type="ECO:0000313" key="11">
    <source>
        <dbReference type="Proteomes" id="UP000262004"/>
    </source>
</evidence>
<dbReference type="Pfam" id="PF03739">
    <property type="entry name" value="LptF_LptG"/>
    <property type="match status" value="1"/>
</dbReference>
<feature type="transmembrane region" description="Helical" evidence="9">
    <location>
        <begin position="270"/>
        <end position="287"/>
    </location>
</feature>
<keyword evidence="6 9" id="KW-0812">Transmembrane</keyword>
<dbReference type="OrthoDB" id="9778062at2"/>
<proteinExistence type="predicted"/>
<evidence type="ECO:0000256" key="1">
    <source>
        <dbReference type="ARBA" id="ARBA00004429"/>
    </source>
</evidence>
<evidence type="ECO:0000256" key="3">
    <source>
        <dbReference type="ARBA" id="ARBA00022448"/>
    </source>
</evidence>
<keyword evidence="5" id="KW-0997">Cell inner membrane</keyword>
<sequence>MKVFDRSILAEIGRTALLIAVALILILTAVSMVRLLGTVAAGDLPSDLYLPYLPWAISEKLPLIVTLSAFAATLLVMQRWVRDSEWAVWRALGVSRWRLAVPVLGLGMVLALGLALLTTWLVPFAEQQKDRLKAAAQARDETQTVAPGIFRESKDGHRVLFVAPRGEDAVGLFFMRQWQAGRQMIVVADGARVENRDDGKWVVLASGARYEEGASPLAFRVIEFREQALWVTPPKPVSEVQRVRAVATASLWQMAHEGHRAAAGELVQRFGLPFAAVMLMVFALPLAEAEPRTVRGVTLFVALLVFFAYVNLLSLAQAYVVRGRTSFAVGFWAPHLLFFALLVLVYLWRMRRTR</sequence>
<keyword evidence="3" id="KW-0813">Transport</keyword>
<dbReference type="PANTHER" id="PTHR33529:SF7">
    <property type="entry name" value="LIPOPOLYSACCHARIDE EXPORT SYSTEM PERMEASE PROTEIN LPTF"/>
    <property type="match status" value="1"/>
</dbReference>
<evidence type="ECO:0000256" key="4">
    <source>
        <dbReference type="ARBA" id="ARBA00022475"/>
    </source>
</evidence>
<name>A0A2Z6DYM9_HYDTE</name>
<dbReference type="GO" id="GO:0015920">
    <property type="term" value="P:lipopolysaccharide transport"/>
    <property type="evidence" value="ECO:0007669"/>
    <property type="project" value="TreeGrafter"/>
</dbReference>
<feature type="transmembrane region" description="Helical" evidence="9">
    <location>
        <begin position="327"/>
        <end position="348"/>
    </location>
</feature>
<evidence type="ECO:0000256" key="6">
    <source>
        <dbReference type="ARBA" id="ARBA00022692"/>
    </source>
</evidence>
<feature type="transmembrane region" description="Helical" evidence="9">
    <location>
        <begin position="16"/>
        <end position="41"/>
    </location>
</feature>
<dbReference type="KEGG" id="htl:HPTL_1357"/>